<comment type="similarity">
    <text evidence="7">Belongs to the binding-protein-dependent transport system permease family.</text>
</comment>
<dbReference type="InterPro" id="IPR000515">
    <property type="entry name" value="MetI-like"/>
</dbReference>
<feature type="transmembrane region" description="Helical" evidence="7">
    <location>
        <begin position="12"/>
        <end position="37"/>
    </location>
</feature>
<dbReference type="Proteomes" id="UP000656042">
    <property type="component" value="Unassembled WGS sequence"/>
</dbReference>
<keyword evidence="2 7" id="KW-0813">Transport</keyword>
<name>A0A8J3BWS8_9ACTN</name>
<evidence type="ECO:0000259" key="8">
    <source>
        <dbReference type="PROSITE" id="PS50928"/>
    </source>
</evidence>
<evidence type="ECO:0000256" key="1">
    <source>
        <dbReference type="ARBA" id="ARBA00004651"/>
    </source>
</evidence>
<dbReference type="InterPro" id="IPR050901">
    <property type="entry name" value="BP-dep_ABC_trans_perm"/>
</dbReference>
<proteinExistence type="inferred from homology"/>
<evidence type="ECO:0000256" key="3">
    <source>
        <dbReference type="ARBA" id="ARBA00022475"/>
    </source>
</evidence>
<evidence type="ECO:0000313" key="9">
    <source>
        <dbReference type="EMBL" id="GGK78493.1"/>
    </source>
</evidence>
<dbReference type="AlphaFoldDB" id="A0A8J3BWS8"/>
<feature type="transmembrane region" description="Helical" evidence="7">
    <location>
        <begin position="110"/>
        <end position="136"/>
    </location>
</feature>
<dbReference type="InterPro" id="IPR035906">
    <property type="entry name" value="MetI-like_sf"/>
</dbReference>
<organism evidence="9 10">
    <name type="scientific">Mangrovihabitans endophyticus</name>
    <dbReference type="NCBI Taxonomy" id="1751298"/>
    <lineage>
        <taxon>Bacteria</taxon>
        <taxon>Bacillati</taxon>
        <taxon>Actinomycetota</taxon>
        <taxon>Actinomycetes</taxon>
        <taxon>Micromonosporales</taxon>
        <taxon>Micromonosporaceae</taxon>
        <taxon>Mangrovihabitans</taxon>
    </lineage>
</organism>
<keyword evidence="6 7" id="KW-0472">Membrane</keyword>
<feature type="transmembrane region" description="Helical" evidence="7">
    <location>
        <begin position="184"/>
        <end position="206"/>
    </location>
</feature>
<evidence type="ECO:0000256" key="2">
    <source>
        <dbReference type="ARBA" id="ARBA00022448"/>
    </source>
</evidence>
<reference evidence="9" key="1">
    <citation type="journal article" date="2014" name="Int. J. Syst. Evol. Microbiol.">
        <title>Complete genome sequence of Corynebacterium casei LMG S-19264T (=DSM 44701T), isolated from a smear-ripened cheese.</title>
        <authorList>
            <consortium name="US DOE Joint Genome Institute (JGI-PGF)"/>
            <person name="Walter F."/>
            <person name="Albersmeier A."/>
            <person name="Kalinowski J."/>
            <person name="Ruckert C."/>
        </authorList>
    </citation>
    <scope>NUCLEOTIDE SEQUENCE</scope>
    <source>
        <strain evidence="9">CGMCC 4.7299</strain>
    </source>
</reference>
<sequence>MAKKGIRDRAAPLAHGLAWFYALLLVFPLYFIIVSAFKDNLAIFNSPLSPPSSLSVSHFVDAFQRVELGRALWNSTFITVSAELLTLALAIPASYALARSRGRIAAWCERFFALGFLIPSFAALVPTVLLAIHLQLFQTRAFLIIFLPAGALPLSVILLTQFMRAIPSDLEESAVMDGAGRIRILLRIYLPLTMPGIITIAILNFLSFWNEYLFALILGGPDPAVRTVQVALPNLVSQTNTEYGVLLAGALITMIPVYLVYILLQRRMESALLEGAVKS</sequence>
<dbReference type="Gene3D" id="1.10.3720.10">
    <property type="entry name" value="MetI-like"/>
    <property type="match status" value="1"/>
</dbReference>
<dbReference type="GO" id="GO:0055085">
    <property type="term" value="P:transmembrane transport"/>
    <property type="evidence" value="ECO:0007669"/>
    <property type="project" value="InterPro"/>
</dbReference>
<dbReference type="GO" id="GO:0005886">
    <property type="term" value="C:plasma membrane"/>
    <property type="evidence" value="ECO:0007669"/>
    <property type="project" value="UniProtKB-SubCell"/>
</dbReference>
<dbReference type="SUPFAM" id="SSF161098">
    <property type="entry name" value="MetI-like"/>
    <property type="match status" value="1"/>
</dbReference>
<keyword evidence="3" id="KW-1003">Cell membrane</keyword>
<dbReference type="RefSeq" id="WP_189077946.1">
    <property type="nucleotide sequence ID" value="NZ_BMMX01000002.1"/>
</dbReference>
<dbReference type="PROSITE" id="PS50928">
    <property type="entry name" value="ABC_TM1"/>
    <property type="match status" value="1"/>
</dbReference>
<accession>A0A8J3BWS8</accession>
<dbReference type="PANTHER" id="PTHR32243:SF24">
    <property type="entry name" value="DIACETYLCHITOBIOSE UPTAKE SYSTEM PERMEASE PROTEIN NGCG"/>
    <property type="match status" value="1"/>
</dbReference>
<evidence type="ECO:0000256" key="6">
    <source>
        <dbReference type="ARBA" id="ARBA00023136"/>
    </source>
</evidence>
<evidence type="ECO:0000256" key="5">
    <source>
        <dbReference type="ARBA" id="ARBA00022989"/>
    </source>
</evidence>
<protein>
    <submittedName>
        <fullName evidence="9">Transporter</fullName>
    </submittedName>
</protein>
<feature type="transmembrane region" description="Helical" evidence="7">
    <location>
        <begin position="243"/>
        <end position="264"/>
    </location>
</feature>
<reference evidence="9" key="2">
    <citation type="submission" date="2020-09" db="EMBL/GenBank/DDBJ databases">
        <authorList>
            <person name="Sun Q."/>
            <person name="Zhou Y."/>
        </authorList>
    </citation>
    <scope>NUCLEOTIDE SEQUENCE</scope>
    <source>
        <strain evidence="9">CGMCC 4.7299</strain>
    </source>
</reference>
<dbReference type="Pfam" id="PF00528">
    <property type="entry name" value="BPD_transp_1"/>
    <property type="match status" value="1"/>
</dbReference>
<evidence type="ECO:0000313" key="10">
    <source>
        <dbReference type="Proteomes" id="UP000656042"/>
    </source>
</evidence>
<feature type="transmembrane region" description="Helical" evidence="7">
    <location>
        <begin position="142"/>
        <end position="163"/>
    </location>
</feature>
<comment type="caution">
    <text evidence="9">The sequence shown here is derived from an EMBL/GenBank/DDBJ whole genome shotgun (WGS) entry which is preliminary data.</text>
</comment>
<evidence type="ECO:0000256" key="4">
    <source>
        <dbReference type="ARBA" id="ARBA00022692"/>
    </source>
</evidence>
<comment type="subcellular location">
    <subcellularLocation>
        <location evidence="1 7">Cell membrane</location>
        <topology evidence="1 7">Multi-pass membrane protein</topology>
    </subcellularLocation>
</comment>
<keyword evidence="4 7" id="KW-0812">Transmembrane</keyword>
<dbReference type="CDD" id="cd06261">
    <property type="entry name" value="TM_PBP2"/>
    <property type="match status" value="1"/>
</dbReference>
<feature type="transmembrane region" description="Helical" evidence="7">
    <location>
        <begin position="77"/>
        <end position="98"/>
    </location>
</feature>
<dbReference type="EMBL" id="BMMX01000002">
    <property type="protein sequence ID" value="GGK78493.1"/>
    <property type="molecule type" value="Genomic_DNA"/>
</dbReference>
<keyword evidence="10" id="KW-1185">Reference proteome</keyword>
<gene>
    <name evidence="9" type="ORF">GCM10012284_10480</name>
</gene>
<dbReference type="PANTHER" id="PTHR32243">
    <property type="entry name" value="MALTOSE TRANSPORT SYSTEM PERMEASE-RELATED"/>
    <property type="match status" value="1"/>
</dbReference>
<evidence type="ECO:0000256" key="7">
    <source>
        <dbReference type="RuleBase" id="RU363032"/>
    </source>
</evidence>
<keyword evidence="5 7" id="KW-1133">Transmembrane helix</keyword>
<feature type="domain" description="ABC transmembrane type-1" evidence="8">
    <location>
        <begin position="72"/>
        <end position="264"/>
    </location>
</feature>